<dbReference type="InterPro" id="IPR051470">
    <property type="entry name" value="Thiol:disulfide_interchange"/>
</dbReference>
<dbReference type="SUPFAM" id="SSF52833">
    <property type="entry name" value="Thioredoxin-like"/>
    <property type="match status" value="1"/>
</dbReference>
<dbReference type="Gene3D" id="3.10.450.70">
    <property type="entry name" value="Disulphide bond isomerase, DsbC/G, N-terminal"/>
    <property type="match status" value="1"/>
</dbReference>
<evidence type="ECO:0000256" key="2">
    <source>
        <dbReference type="ARBA" id="ARBA00009813"/>
    </source>
</evidence>
<evidence type="ECO:0000259" key="8">
    <source>
        <dbReference type="Pfam" id="PF10411"/>
    </source>
</evidence>
<dbReference type="PANTHER" id="PTHR35272">
    <property type="entry name" value="THIOL:DISULFIDE INTERCHANGE PROTEIN DSBC-RELATED"/>
    <property type="match status" value="1"/>
</dbReference>
<dbReference type="CDD" id="cd03020">
    <property type="entry name" value="DsbA_DsbC_DsbG"/>
    <property type="match status" value="1"/>
</dbReference>
<accession>A0A2N0WJ21</accession>
<sequence>MKITIKTWLSALSLSLLSLQSLHADSKTLERNFRQNYPDIPVKSVSPSPLPGIYEVYAAGKIIYTDETAKYLFFGNLLDVKNKKNLTEEHLAEFGKIDVKQLPLDQAIKYVKGKGERTLYVFSDPDCPYCQKLEQNMTSIDNVTVYLFLFPLKKLHPQAEAVANKIWCSKNQYEAWEDYMLHRKAPKNAAQCETPIQKNLALGQKLEIDGTPTLFLQNGMRLSGSPQNAEQIEQLLQEASSNK</sequence>
<feature type="domain" description="Disulphide bond isomerase DsbC/G N-terminal" evidence="8">
    <location>
        <begin position="21"/>
        <end position="88"/>
    </location>
</feature>
<evidence type="ECO:0000256" key="7">
    <source>
        <dbReference type="RuleBase" id="RU364038"/>
    </source>
</evidence>
<comment type="caution">
    <text evidence="10">The sequence shown here is derived from an EMBL/GenBank/DDBJ whole genome shotgun (WGS) entry which is preliminary data.</text>
</comment>
<dbReference type="Proteomes" id="UP000233553">
    <property type="component" value="Unassembled WGS sequence"/>
</dbReference>
<protein>
    <recommendedName>
        <fullName evidence="7">Thiol:disulfide interchange protein</fullName>
    </recommendedName>
</protein>
<evidence type="ECO:0000256" key="4">
    <source>
        <dbReference type="ARBA" id="ARBA00022764"/>
    </source>
</evidence>
<evidence type="ECO:0000256" key="6">
    <source>
        <dbReference type="ARBA" id="ARBA00023284"/>
    </source>
</evidence>
<dbReference type="InterPro" id="IPR009094">
    <property type="entry name" value="DiS-bond_isomerase_DsbC/G_N_sf"/>
</dbReference>
<dbReference type="InterPro" id="IPR018950">
    <property type="entry name" value="DiS-bond_isomerase_DsbC/G_N"/>
</dbReference>
<dbReference type="GO" id="GO:0042597">
    <property type="term" value="C:periplasmic space"/>
    <property type="evidence" value="ECO:0007669"/>
    <property type="project" value="UniProtKB-SubCell"/>
</dbReference>
<name>A0A2N0WJ21_9GAMM</name>
<dbReference type="EMBL" id="PISJ01000003">
    <property type="protein sequence ID" value="PKF36154.1"/>
    <property type="molecule type" value="Genomic_DNA"/>
</dbReference>
<keyword evidence="6 7" id="KW-0676">Redox-active center</keyword>
<dbReference type="AlphaFoldDB" id="A0A2N0WJ21"/>
<keyword evidence="3 7" id="KW-0732">Signal</keyword>
<dbReference type="InterPro" id="IPR033954">
    <property type="entry name" value="DiS-bond_Isoase_DsbC/G"/>
</dbReference>
<organism evidence="10 11">
    <name type="scientific">Acinetobacter proteolyticus</name>
    <dbReference type="NCBI Taxonomy" id="1776741"/>
    <lineage>
        <taxon>Bacteria</taxon>
        <taxon>Pseudomonadati</taxon>
        <taxon>Pseudomonadota</taxon>
        <taxon>Gammaproteobacteria</taxon>
        <taxon>Moraxellales</taxon>
        <taxon>Moraxellaceae</taxon>
        <taxon>Acinetobacter</taxon>
    </lineage>
</organism>
<keyword evidence="4 7" id="KW-0574">Periplasm</keyword>
<evidence type="ECO:0000259" key="9">
    <source>
        <dbReference type="Pfam" id="PF13098"/>
    </source>
</evidence>
<evidence type="ECO:0000313" key="10">
    <source>
        <dbReference type="EMBL" id="PKF36154.1"/>
    </source>
</evidence>
<feature type="domain" description="Thioredoxin-like fold" evidence="9">
    <location>
        <begin position="111"/>
        <end position="236"/>
    </location>
</feature>
<evidence type="ECO:0000256" key="3">
    <source>
        <dbReference type="ARBA" id="ARBA00022729"/>
    </source>
</evidence>
<comment type="similarity">
    <text evidence="2 7">Belongs to the thioredoxin family. DsbC subfamily.</text>
</comment>
<proteinExistence type="inferred from homology"/>
<dbReference type="InterPro" id="IPR036249">
    <property type="entry name" value="Thioredoxin-like_sf"/>
</dbReference>
<dbReference type="InterPro" id="IPR012336">
    <property type="entry name" value="Thioredoxin-like_fold"/>
</dbReference>
<evidence type="ECO:0000256" key="1">
    <source>
        <dbReference type="ARBA" id="ARBA00004418"/>
    </source>
</evidence>
<dbReference type="SUPFAM" id="SSF54423">
    <property type="entry name" value="DsbC/DsbG N-terminal domain-like"/>
    <property type="match status" value="1"/>
</dbReference>
<gene>
    <name evidence="10" type="ORF">CW311_02995</name>
</gene>
<evidence type="ECO:0000256" key="5">
    <source>
        <dbReference type="ARBA" id="ARBA00023157"/>
    </source>
</evidence>
<dbReference type="Pfam" id="PF10411">
    <property type="entry name" value="DsbC_N"/>
    <property type="match status" value="1"/>
</dbReference>
<dbReference type="Gene3D" id="3.40.30.10">
    <property type="entry name" value="Glutaredoxin"/>
    <property type="match status" value="1"/>
</dbReference>
<comment type="function">
    <text evidence="7">Required for disulfide bond formation in some periplasmic proteins. Acts by transferring its disulfide bond to other proteins and is reduced in the process.</text>
</comment>
<feature type="chain" id="PRO_5014489626" description="Thiol:disulfide interchange protein" evidence="7">
    <location>
        <begin position="25"/>
        <end position="243"/>
    </location>
</feature>
<evidence type="ECO:0000313" key="11">
    <source>
        <dbReference type="Proteomes" id="UP000233553"/>
    </source>
</evidence>
<dbReference type="Pfam" id="PF13098">
    <property type="entry name" value="Thioredoxin_2"/>
    <property type="match status" value="1"/>
</dbReference>
<reference evidence="10 11" key="1">
    <citation type="submission" date="2017-12" db="EMBL/GenBank/DDBJ databases">
        <title>Draft Genome sequences of multiple microbial strains isolated from spacecraft associated surfaces.</title>
        <authorList>
            <person name="Seuylemezian A."/>
            <person name="Vaishampayan P."/>
            <person name="Venkateswaran K."/>
        </authorList>
    </citation>
    <scope>NUCLEOTIDE SEQUENCE [LARGE SCALE GENOMIC DNA]</scope>
    <source>
        <strain evidence="10 11">2P01AA</strain>
    </source>
</reference>
<dbReference type="RefSeq" id="WP_101235595.1">
    <property type="nucleotide sequence ID" value="NZ_PISJ01000003.1"/>
</dbReference>
<dbReference type="PANTHER" id="PTHR35272:SF3">
    <property type="entry name" value="THIOL:DISULFIDE INTERCHANGE PROTEIN DSBC"/>
    <property type="match status" value="1"/>
</dbReference>
<comment type="subcellular location">
    <subcellularLocation>
        <location evidence="1 7">Periplasm</location>
    </subcellularLocation>
</comment>
<keyword evidence="5" id="KW-1015">Disulfide bond</keyword>
<feature type="signal peptide" evidence="7">
    <location>
        <begin position="1"/>
        <end position="24"/>
    </location>
</feature>